<keyword evidence="8" id="KW-0819">tRNA processing</keyword>
<keyword evidence="12 17" id="KW-0411">Iron-sulfur</keyword>
<evidence type="ECO:0000256" key="16">
    <source>
        <dbReference type="ARBA" id="ARBA00047372"/>
    </source>
</evidence>
<reference evidence="20" key="2">
    <citation type="submission" date="2021-05" db="EMBL/GenBank/DDBJ databases">
        <title>Protein family content uncovers lineage relationships and bacterial pathway maintenance mechanisms in DPANN archaea.</title>
        <authorList>
            <person name="Castelle C.J."/>
            <person name="Meheust R."/>
            <person name="Jaffe A.L."/>
            <person name="Seitz K."/>
            <person name="Gong X."/>
            <person name="Baker B.J."/>
            <person name="Banfield J.F."/>
        </authorList>
    </citation>
    <scope>NUCLEOTIDE SEQUENCE</scope>
    <source>
        <strain evidence="20">RIFCSPLOWO2_01_FULL_58_19</strain>
    </source>
</reference>
<dbReference type="SUPFAM" id="SSF102114">
    <property type="entry name" value="Radical SAM enzymes"/>
    <property type="match status" value="1"/>
</dbReference>
<dbReference type="InterPro" id="IPR006638">
    <property type="entry name" value="Elp3/MiaA/NifB-like_rSAM"/>
</dbReference>
<proteinExistence type="inferred from homology"/>
<dbReference type="SMART" id="SM00729">
    <property type="entry name" value="Elp3"/>
    <property type="match status" value="1"/>
</dbReference>
<dbReference type="Pfam" id="PF00583">
    <property type="entry name" value="Acetyltransf_1"/>
    <property type="match status" value="1"/>
</dbReference>
<dbReference type="InterPro" id="IPR007197">
    <property type="entry name" value="rSAM"/>
</dbReference>
<keyword evidence="9 17" id="KW-0479">Metal-binding</keyword>
<keyword evidence="10" id="KW-0694">RNA-binding</keyword>
<dbReference type="InterPro" id="IPR016181">
    <property type="entry name" value="Acyl_CoA_acyltransferase"/>
</dbReference>
<evidence type="ECO:0000256" key="12">
    <source>
        <dbReference type="ARBA" id="ARBA00023014"/>
    </source>
</evidence>
<dbReference type="Pfam" id="PF04055">
    <property type="entry name" value="Radical_SAM"/>
    <property type="match status" value="1"/>
</dbReference>
<dbReference type="GO" id="GO:0002926">
    <property type="term" value="P:tRNA wobble base 5-methoxycarbonylmethyl-2-thiouridinylation"/>
    <property type="evidence" value="ECO:0007669"/>
    <property type="project" value="TreeGrafter"/>
</dbReference>
<dbReference type="GO" id="GO:0046872">
    <property type="term" value="F:metal ion binding"/>
    <property type="evidence" value="ECO:0007669"/>
    <property type="project" value="UniProtKB-KW"/>
</dbReference>
<keyword evidence="6" id="KW-0808">Transferase</keyword>
<dbReference type="Pfam" id="PF23613">
    <property type="entry name" value="ELP3_N"/>
    <property type="match status" value="1"/>
</dbReference>
<dbReference type="EMBL" id="JAGVWE010000002">
    <property type="protein sequence ID" value="MBS3062534.1"/>
    <property type="molecule type" value="Genomic_DNA"/>
</dbReference>
<organism evidence="20 21">
    <name type="scientific">Candidatus Iainarchaeum sp</name>
    <dbReference type="NCBI Taxonomy" id="3101447"/>
    <lineage>
        <taxon>Archaea</taxon>
        <taxon>Candidatus Iainarchaeota</taxon>
        <taxon>Candidatus Iainarchaeia</taxon>
        <taxon>Candidatus Iainarchaeales</taxon>
        <taxon>Candidatus Iainarchaeaceae</taxon>
        <taxon>Candidatus Iainarchaeum</taxon>
    </lineage>
</organism>
<dbReference type="Pfam" id="PF16199">
    <property type="entry name" value="Radical_SAM_C"/>
    <property type="match status" value="1"/>
</dbReference>
<name>A0A8T4L7H9_9ARCH</name>
<evidence type="ECO:0000256" key="9">
    <source>
        <dbReference type="ARBA" id="ARBA00022723"/>
    </source>
</evidence>
<dbReference type="GO" id="GO:0005737">
    <property type="term" value="C:cytoplasm"/>
    <property type="evidence" value="ECO:0007669"/>
    <property type="project" value="TreeGrafter"/>
</dbReference>
<keyword evidence="5" id="KW-0820">tRNA-binding</keyword>
<evidence type="ECO:0000256" key="2">
    <source>
        <dbReference type="ARBA" id="ARBA00005494"/>
    </source>
</evidence>
<keyword evidence="11 17" id="KW-0408">Iron</keyword>
<dbReference type="InterPro" id="IPR032432">
    <property type="entry name" value="Radical_SAM_C"/>
</dbReference>
<dbReference type="InterPro" id="IPR056591">
    <property type="entry name" value="ELP3-like_N"/>
</dbReference>
<dbReference type="Gene3D" id="3.40.630.30">
    <property type="match status" value="1"/>
</dbReference>
<evidence type="ECO:0000313" key="20">
    <source>
        <dbReference type="EMBL" id="MBS3062534.1"/>
    </source>
</evidence>
<evidence type="ECO:0000256" key="15">
    <source>
        <dbReference type="ARBA" id="ARBA00044771"/>
    </source>
</evidence>
<accession>A0A8T4L7H9</accession>
<dbReference type="GO" id="GO:0106261">
    <property type="term" value="F:tRNA uridine(34) acetyltransferase activity"/>
    <property type="evidence" value="ECO:0007669"/>
    <property type="project" value="UniProtKB-EC"/>
</dbReference>
<evidence type="ECO:0000313" key="21">
    <source>
        <dbReference type="Proteomes" id="UP000678237"/>
    </source>
</evidence>
<dbReference type="EC" id="2.3.1.311" evidence="15"/>
<evidence type="ECO:0000256" key="7">
    <source>
        <dbReference type="ARBA" id="ARBA00022691"/>
    </source>
</evidence>
<dbReference type="PROSITE" id="PS51186">
    <property type="entry name" value="GNAT"/>
    <property type="match status" value="1"/>
</dbReference>
<evidence type="ECO:0000259" key="19">
    <source>
        <dbReference type="PROSITE" id="PS51918"/>
    </source>
</evidence>
<dbReference type="PANTHER" id="PTHR11135">
    <property type="entry name" value="HISTONE ACETYLTRANSFERASE-RELATED"/>
    <property type="match status" value="1"/>
</dbReference>
<evidence type="ECO:0000256" key="4">
    <source>
        <dbReference type="ARBA" id="ARBA00022485"/>
    </source>
</evidence>
<gene>
    <name evidence="20" type="ORF">J4203_01550</name>
</gene>
<evidence type="ECO:0000256" key="8">
    <source>
        <dbReference type="ARBA" id="ARBA00022694"/>
    </source>
</evidence>
<comment type="similarity">
    <text evidence="2">Belongs to the ELP3 family.</text>
</comment>
<dbReference type="GO" id="GO:0000049">
    <property type="term" value="F:tRNA binding"/>
    <property type="evidence" value="ECO:0007669"/>
    <property type="project" value="UniProtKB-KW"/>
</dbReference>
<feature type="binding site" evidence="17">
    <location>
        <position position="90"/>
    </location>
    <ligand>
        <name>[4Fe-4S] cluster</name>
        <dbReference type="ChEBI" id="CHEBI:49883"/>
        <note>4Fe-4S-S-AdoMet</note>
    </ligand>
</feature>
<evidence type="ECO:0000256" key="3">
    <source>
        <dbReference type="ARBA" id="ARBA00020266"/>
    </source>
</evidence>
<dbReference type="InterPro" id="IPR034687">
    <property type="entry name" value="ELP3-like"/>
</dbReference>
<evidence type="ECO:0000256" key="14">
    <source>
        <dbReference type="ARBA" id="ARBA00030769"/>
    </source>
</evidence>
<dbReference type="CDD" id="cd04301">
    <property type="entry name" value="NAT_SF"/>
    <property type="match status" value="1"/>
</dbReference>
<dbReference type="NCBIfam" id="TIGR01211">
    <property type="entry name" value="ELP3"/>
    <property type="match status" value="1"/>
</dbReference>
<keyword evidence="13" id="KW-0012">Acyltransferase</keyword>
<dbReference type="AlphaFoldDB" id="A0A8T4L7H9"/>
<dbReference type="SFLD" id="SFLDS00029">
    <property type="entry name" value="Radical_SAM"/>
    <property type="match status" value="1"/>
</dbReference>
<dbReference type="CDD" id="cd01335">
    <property type="entry name" value="Radical_SAM"/>
    <property type="match status" value="1"/>
</dbReference>
<sequence>MASLQVYAQKVIAAIDSGEVNSKDELSSLKARLCTELKLESFPTDPDLLAFAKHPSERVRRLLSIKPVRNLSGVAVVAVMSKPAPCPAHCTYCPSGIGVETPKSYTGHEPSTMRAIRLHYNPYAIVENRIHQFEAIGHNADKIELIVQGGTFPSLPWPQQKYSVKRMLDGVCGKTLPSLARAKKACETARHRVVGLTIETRPDWCGSTEINRLLSLGATRVELGVQTLDESIYRKTARGHSVQDVALATQRLRDTCFKMVYHWMPGQPGSTREGDLADFQRLFDDSSFRPDMLKFYPCLVIPGTPLYRQWKQGKFQPLSSEQAAEEIAEMKRFIPKYVRVMRVNRDIPSTLVAGGVSNTNLRQLVEAECRAKGIRCQCIRCREAGLFAHKKGVRLNPAKAVFETHAYEASGGREHFISLIDPATDALYGFVRLRIPFRPFRKEVSKSTGLVRELHVYSHVVPLEDQPADFEFQHRGFGRTLMEKAADLAREQGMEKLGVLAGLGVRAYYRKQLGYHNEGPYVSRAL</sequence>
<comment type="pathway">
    <text evidence="1">tRNA modification; 5-methoxycarbonylmethyl-2-thiouridine-tRNA biosynthesis.</text>
</comment>
<evidence type="ECO:0000259" key="18">
    <source>
        <dbReference type="PROSITE" id="PS51186"/>
    </source>
</evidence>
<comment type="catalytic activity">
    <reaction evidence="16">
        <text>uridine(34) in tRNA + acetyl-CoA + S-adenosyl-L-methionine + H2O = 5-(carboxymethyl)uridine(34) in tRNA + 5'-deoxyadenosine + L-methionine + CoA + 2 H(+)</text>
        <dbReference type="Rhea" id="RHEA:61020"/>
        <dbReference type="Rhea" id="RHEA-COMP:10407"/>
        <dbReference type="Rhea" id="RHEA-COMP:11727"/>
        <dbReference type="ChEBI" id="CHEBI:15377"/>
        <dbReference type="ChEBI" id="CHEBI:15378"/>
        <dbReference type="ChEBI" id="CHEBI:17319"/>
        <dbReference type="ChEBI" id="CHEBI:57287"/>
        <dbReference type="ChEBI" id="CHEBI:57288"/>
        <dbReference type="ChEBI" id="CHEBI:57844"/>
        <dbReference type="ChEBI" id="CHEBI:59789"/>
        <dbReference type="ChEBI" id="CHEBI:65315"/>
        <dbReference type="ChEBI" id="CHEBI:74882"/>
        <dbReference type="EC" id="2.3.1.311"/>
    </reaction>
    <physiologicalReaction direction="left-to-right" evidence="16">
        <dbReference type="Rhea" id="RHEA:61021"/>
    </physiologicalReaction>
</comment>
<dbReference type="InterPro" id="IPR058240">
    <property type="entry name" value="rSAM_sf"/>
</dbReference>
<feature type="binding site" evidence="17">
    <location>
        <position position="93"/>
    </location>
    <ligand>
        <name>[4Fe-4S] cluster</name>
        <dbReference type="ChEBI" id="CHEBI:49883"/>
        <note>4Fe-4S-S-AdoMet</note>
    </ligand>
</feature>
<keyword evidence="4" id="KW-0004">4Fe-4S</keyword>
<feature type="domain" description="Radical SAM core" evidence="19">
    <location>
        <begin position="71"/>
        <end position="339"/>
    </location>
</feature>
<dbReference type="Gene3D" id="3.20.20.70">
    <property type="entry name" value="Aldolase class I"/>
    <property type="match status" value="1"/>
</dbReference>
<dbReference type="PROSITE" id="PS51918">
    <property type="entry name" value="RADICAL_SAM"/>
    <property type="match status" value="1"/>
</dbReference>
<dbReference type="SFLD" id="SFLDF00344">
    <property type="entry name" value="ELP3-like"/>
    <property type="match status" value="1"/>
</dbReference>
<reference evidence="20" key="1">
    <citation type="submission" date="2021-03" db="EMBL/GenBank/DDBJ databases">
        <authorList>
            <person name="Jaffe A."/>
        </authorList>
    </citation>
    <scope>NUCLEOTIDE SEQUENCE</scope>
    <source>
        <strain evidence="20">RIFCSPLOWO2_01_FULL_58_19</strain>
    </source>
</reference>
<evidence type="ECO:0000256" key="5">
    <source>
        <dbReference type="ARBA" id="ARBA00022555"/>
    </source>
</evidence>
<dbReference type="InterPro" id="IPR013785">
    <property type="entry name" value="Aldolase_TIM"/>
</dbReference>
<evidence type="ECO:0000256" key="11">
    <source>
        <dbReference type="ARBA" id="ARBA00023004"/>
    </source>
</evidence>
<protein>
    <recommendedName>
        <fullName evidence="3">Elongator complex protein 3</fullName>
        <ecNumber evidence="15">2.3.1.311</ecNumber>
    </recommendedName>
    <alternativeName>
        <fullName evidence="14">tRNA uridine(34) acetyltransferase</fullName>
    </alternativeName>
</protein>
<comment type="cofactor">
    <cofactor evidence="17">
        <name>[4Fe-4S] cluster</name>
        <dbReference type="ChEBI" id="CHEBI:49883"/>
    </cofactor>
    <text evidence="17">Binds 1 [4Fe-4S] cluster. The cluster is coordinated with 3 cysteines and an exchangeable S-adenosyl-L-methionine.</text>
</comment>
<dbReference type="InterPro" id="IPR039661">
    <property type="entry name" value="ELP3"/>
</dbReference>
<evidence type="ECO:0000256" key="1">
    <source>
        <dbReference type="ARBA" id="ARBA00005043"/>
    </source>
</evidence>
<evidence type="ECO:0000256" key="10">
    <source>
        <dbReference type="ARBA" id="ARBA00022884"/>
    </source>
</evidence>
<feature type="domain" description="N-acetyltransferase" evidence="18">
    <location>
        <begin position="379"/>
        <end position="526"/>
    </location>
</feature>
<dbReference type="GO" id="GO:0051539">
    <property type="term" value="F:4 iron, 4 sulfur cluster binding"/>
    <property type="evidence" value="ECO:0007669"/>
    <property type="project" value="UniProtKB-KW"/>
</dbReference>
<evidence type="ECO:0000256" key="6">
    <source>
        <dbReference type="ARBA" id="ARBA00022679"/>
    </source>
</evidence>
<dbReference type="SUPFAM" id="SSF55729">
    <property type="entry name" value="Acyl-CoA N-acyltransferases (Nat)"/>
    <property type="match status" value="1"/>
</dbReference>
<keyword evidence="7" id="KW-0949">S-adenosyl-L-methionine</keyword>
<dbReference type="InterPro" id="IPR000182">
    <property type="entry name" value="GNAT_dom"/>
</dbReference>
<evidence type="ECO:0000256" key="17">
    <source>
        <dbReference type="PIRSR" id="PIRSR005669-1"/>
    </source>
</evidence>
<feature type="binding site" evidence="17">
    <location>
        <position position="86"/>
    </location>
    <ligand>
        <name>[4Fe-4S] cluster</name>
        <dbReference type="ChEBI" id="CHEBI:49883"/>
        <note>4Fe-4S-S-AdoMet</note>
    </ligand>
</feature>
<dbReference type="PANTHER" id="PTHR11135:SF0">
    <property type="entry name" value="ELONGATOR COMPLEX PROTEIN 3"/>
    <property type="match status" value="1"/>
</dbReference>
<comment type="caution">
    <text evidence="20">The sequence shown here is derived from an EMBL/GenBank/DDBJ whole genome shotgun (WGS) entry which is preliminary data.</text>
</comment>
<dbReference type="SFLD" id="SFLDG01086">
    <property type="entry name" value="elongater_protein-like"/>
    <property type="match status" value="1"/>
</dbReference>
<dbReference type="PIRSF" id="PIRSF005669">
    <property type="entry name" value="Hist_AcTrfase_ELP3"/>
    <property type="match status" value="1"/>
</dbReference>
<dbReference type="Proteomes" id="UP000678237">
    <property type="component" value="Unassembled WGS sequence"/>
</dbReference>
<evidence type="ECO:0000256" key="13">
    <source>
        <dbReference type="ARBA" id="ARBA00023315"/>
    </source>
</evidence>